<dbReference type="EMBL" id="DF974880">
    <property type="protein sequence ID" value="GAU50806.1"/>
    <property type="molecule type" value="Genomic_DNA"/>
</dbReference>
<organism evidence="3 4">
    <name type="scientific">Trifolium subterraneum</name>
    <name type="common">Subterranean clover</name>
    <dbReference type="NCBI Taxonomy" id="3900"/>
    <lineage>
        <taxon>Eukaryota</taxon>
        <taxon>Viridiplantae</taxon>
        <taxon>Streptophyta</taxon>
        <taxon>Embryophyta</taxon>
        <taxon>Tracheophyta</taxon>
        <taxon>Spermatophyta</taxon>
        <taxon>Magnoliopsida</taxon>
        <taxon>eudicotyledons</taxon>
        <taxon>Gunneridae</taxon>
        <taxon>Pentapetalae</taxon>
        <taxon>rosids</taxon>
        <taxon>fabids</taxon>
        <taxon>Fabales</taxon>
        <taxon>Fabaceae</taxon>
        <taxon>Papilionoideae</taxon>
        <taxon>50 kb inversion clade</taxon>
        <taxon>NPAAA clade</taxon>
        <taxon>Hologalegina</taxon>
        <taxon>IRL clade</taxon>
        <taxon>Trifolieae</taxon>
        <taxon>Trifolium</taxon>
    </lineage>
</organism>
<sequence>MAANHGTPSLQVAMEEIISLRKKVSTMENERAEQNLESNDESLVESQPLRQSLWDSKVPYNFKSPHLPTFDDPVEHLMAVGTQTAIIGAPEHLRCKLLSGTLKDDALRTKHIKVTTTSLFTIRQNYTETLREYLARFSEATITVSNPNQEMFVAAFHNGLKAGHFNERATQKSAPETPNKRIQGTTVARGKVRNPNATGKATILTNRDIVLSPITLLMLVEDQVTHSTGLAPLPPPRMHNTIMGPDTEAWCAYHRCKGHDTERCFRLRDLIEDLIRSGHLRKFLEDAAKGKVAIPKQIPNQQKGEGDSRNKGEKHRVAVNTISGGFAGGGESNSARKRYVRRSRFEVCSVGSSTFPHTPDISFNPEDARDVIPHDDDPLVIQVHILNCDVKRVLIDSGSSADILYWNAYKAMRLSDEQLNPYSGTLVRFSSEQVDVVTPKPEFT</sequence>
<accession>A0A2Z6P521</accession>
<feature type="coiled-coil region" evidence="1">
    <location>
        <begin position="10"/>
        <end position="37"/>
    </location>
</feature>
<dbReference type="PANTHER" id="PTHR33240:SF15">
    <property type="entry name" value="GAG-PRO-LIKE PROTEIN"/>
    <property type="match status" value="1"/>
</dbReference>
<feature type="region of interest" description="Disordered" evidence="2">
    <location>
        <begin position="294"/>
        <end position="313"/>
    </location>
</feature>
<keyword evidence="4" id="KW-1185">Reference proteome</keyword>
<proteinExistence type="predicted"/>
<evidence type="ECO:0000256" key="2">
    <source>
        <dbReference type="SAM" id="MobiDB-lite"/>
    </source>
</evidence>
<dbReference type="OrthoDB" id="1436852at2759"/>
<evidence type="ECO:0008006" key="5">
    <source>
        <dbReference type="Google" id="ProtNLM"/>
    </source>
</evidence>
<dbReference type="AlphaFoldDB" id="A0A2Z6P521"/>
<dbReference type="PANTHER" id="PTHR33240">
    <property type="entry name" value="OS08G0508500 PROTEIN"/>
    <property type="match status" value="1"/>
</dbReference>
<keyword evidence="1" id="KW-0175">Coiled coil</keyword>
<dbReference type="Proteomes" id="UP000242715">
    <property type="component" value="Unassembled WGS sequence"/>
</dbReference>
<evidence type="ECO:0000313" key="3">
    <source>
        <dbReference type="EMBL" id="GAU50806.1"/>
    </source>
</evidence>
<gene>
    <name evidence="3" type="ORF">TSUD_410820</name>
</gene>
<protein>
    <recommendedName>
        <fullName evidence="5">Retrotransposon gag domain-containing protein</fullName>
    </recommendedName>
</protein>
<evidence type="ECO:0000256" key="1">
    <source>
        <dbReference type="SAM" id="Coils"/>
    </source>
</evidence>
<evidence type="ECO:0000313" key="4">
    <source>
        <dbReference type="Proteomes" id="UP000242715"/>
    </source>
</evidence>
<name>A0A2Z6P521_TRISU</name>
<reference evidence="4" key="1">
    <citation type="journal article" date="2017" name="Front. Plant Sci.">
        <title>Climate Clever Clovers: New Paradigm to Reduce the Environmental Footprint of Ruminants by Breeding Low Methanogenic Forages Utilizing Haplotype Variation.</title>
        <authorList>
            <person name="Kaur P."/>
            <person name="Appels R."/>
            <person name="Bayer P.E."/>
            <person name="Keeble-Gagnere G."/>
            <person name="Wang J."/>
            <person name="Hirakawa H."/>
            <person name="Shirasawa K."/>
            <person name="Vercoe P."/>
            <person name="Stefanova K."/>
            <person name="Durmic Z."/>
            <person name="Nichols P."/>
            <person name="Revell C."/>
            <person name="Isobe S.N."/>
            <person name="Edwards D."/>
            <person name="Erskine W."/>
        </authorList>
    </citation>
    <scope>NUCLEOTIDE SEQUENCE [LARGE SCALE GENOMIC DNA]</scope>
    <source>
        <strain evidence="4">cv. Daliak</strain>
    </source>
</reference>